<dbReference type="NCBIfam" id="NF003162">
    <property type="entry name" value="PRK04140.1"/>
    <property type="match status" value="1"/>
</dbReference>
<dbReference type="Pfam" id="PF26553">
    <property type="entry name" value="PDDEXK_19"/>
    <property type="match status" value="1"/>
</dbReference>
<accession>A0A832VMU5</accession>
<sequence>MGADREPASLLERVIALLKAAGFSTSDRVSTRPRSFDVAARRDDVLLFLKCLYNIDSLSREAAAELRRLAQYLLGSALVVGERARNHPIERDVVYMRHGVPVVNFDTLYDYLIEDTPPLIQSEPGGLYASVSGERLRELRIRRNMSIGFVAQILGVSRRTVKKYEDEDMKLSVDVAIKLEELFEAPLVVPIDILRPQKAVEVPPRESDMVEGDVPTRLLIDFLRRIGFDVLPTRQAPFSALSKETLFTVLTGVTRRYSQSLVRRARLMSSISEVAGTESVCMVEGEPKTQHIERTAIITTQELRRVDEPLDLLSLIHERVGKN</sequence>
<dbReference type="InterPro" id="IPR059051">
    <property type="entry name" value="MTH_967_PDDEXK"/>
</dbReference>
<reference evidence="6" key="1">
    <citation type="journal article" date="2020" name="bioRxiv">
        <title>A rank-normalized archaeal taxonomy based on genome phylogeny resolves widespread incomplete and uneven classifications.</title>
        <authorList>
            <person name="Rinke C."/>
            <person name="Chuvochina M."/>
            <person name="Mussig A.J."/>
            <person name="Chaumeil P.-A."/>
            <person name="Waite D.W."/>
            <person name="Whitman W.B."/>
            <person name="Parks D.H."/>
            <person name="Hugenholtz P."/>
        </authorList>
    </citation>
    <scope>NUCLEOTIDE SEQUENCE</scope>
    <source>
        <strain evidence="6">UBA12518</strain>
    </source>
</reference>
<evidence type="ECO:0000256" key="2">
    <source>
        <dbReference type="ARBA" id="ARBA00023125"/>
    </source>
</evidence>
<dbReference type="InterPro" id="IPR020886">
    <property type="entry name" value="MTH_967-like"/>
</dbReference>
<proteinExistence type="inferred from homology"/>
<dbReference type="EMBL" id="DUIH01000011">
    <property type="protein sequence ID" value="HIH69646.1"/>
    <property type="molecule type" value="Genomic_DNA"/>
</dbReference>
<dbReference type="AlphaFoldDB" id="A0A832VMU5"/>
<dbReference type="Proteomes" id="UP000600363">
    <property type="component" value="Unassembled WGS sequence"/>
</dbReference>
<dbReference type="SUPFAM" id="SSF47413">
    <property type="entry name" value="lambda repressor-like DNA-binding domains"/>
    <property type="match status" value="1"/>
</dbReference>
<dbReference type="InterPro" id="IPR001387">
    <property type="entry name" value="Cro/C1-type_HTH"/>
</dbReference>
<protein>
    <recommendedName>
        <fullName evidence="4">Putative HTH-type transcriptional regulatory protein HA299_03375</fullName>
    </recommendedName>
</protein>
<dbReference type="PROSITE" id="PS50943">
    <property type="entry name" value="HTH_CROC1"/>
    <property type="match status" value="1"/>
</dbReference>
<dbReference type="SMART" id="SM00530">
    <property type="entry name" value="HTH_XRE"/>
    <property type="match status" value="1"/>
</dbReference>
<dbReference type="CDD" id="cd00093">
    <property type="entry name" value="HTH_XRE"/>
    <property type="match status" value="1"/>
</dbReference>
<evidence type="ECO:0000256" key="1">
    <source>
        <dbReference type="ARBA" id="ARBA00023015"/>
    </source>
</evidence>
<evidence type="ECO:0000256" key="4">
    <source>
        <dbReference type="HAMAP-Rule" id="MF_00584"/>
    </source>
</evidence>
<dbReference type="RefSeq" id="WP_042687867.1">
    <property type="nucleotide sequence ID" value="NZ_DUIH01000011.1"/>
</dbReference>
<gene>
    <name evidence="6" type="ORF">HA299_03375</name>
</gene>
<keyword evidence="3 4" id="KW-0804">Transcription</keyword>
<evidence type="ECO:0000256" key="3">
    <source>
        <dbReference type="ARBA" id="ARBA00023163"/>
    </source>
</evidence>
<dbReference type="InterPro" id="IPR010982">
    <property type="entry name" value="Lambda_DNA-bd_dom_sf"/>
</dbReference>
<dbReference type="HAMAP" id="MF_00584">
    <property type="entry name" value="HTH_type_cro_C1"/>
    <property type="match status" value="1"/>
</dbReference>
<organism evidence="6 7">
    <name type="scientific">Methermicoccus shengliensis</name>
    <dbReference type="NCBI Taxonomy" id="660064"/>
    <lineage>
        <taxon>Archaea</taxon>
        <taxon>Methanobacteriati</taxon>
        <taxon>Methanobacteriota</taxon>
        <taxon>Stenosarchaea group</taxon>
        <taxon>Methanomicrobia</taxon>
        <taxon>Methanosarcinales</taxon>
        <taxon>Methermicoccaceae</taxon>
        <taxon>Methermicoccus</taxon>
    </lineage>
</organism>
<dbReference type="GO" id="GO:0003700">
    <property type="term" value="F:DNA-binding transcription factor activity"/>
    <property type="evidence" value="ECO:0007669"/>
    <property type="project" value="UniProtKB-UniRule"/>
</dbReference>
<evidence type="ECO:0000313" key="6">
    <source>
        <dbReference type="EMBL" id="HIH69646.1"/>
    </source>
</evidence>
<dbReference type="GO" id="GO:0003677">
    <property type="term" value="F:DNA binding"/>
    <property type="evidence" value="ECO:0007669"/>
    <property type="project" value="UniProtKB-KW"/>
</dbReference>
<evidence type="ECO:0000313" key="7">
    <source>
        <dbReference type="Proteomes" id="UP000600363"/>
    </source>
</evidence>
<keyword evidence="1 4" id="KW-0805">Transcription regulation</keyword>
<dbReference type="Pfam" id="PF01381">
    <property type="entry name" value="HTH_3"/>
    <property type="match status" value="1"/>
</dbReference>
<evidence type="ECO:0000259" key="5">
    <source>
        <dbReference type="PROSITE" id="PS50943"/>
    </source>
</evidence>
<comment type="caution">
    <text evidence="6">The sequence shown here is derived from an EMBL/GenBank/DDBJ whole genome shotgun (WGS) entry which is preliminary data.</text>
</comment>
<dbReference type="Gene3D" id="1.10.260.40">
    <property type="entry name" value="lambda repressor-like DNA-binding domains"/>
    <property type="match status" value="1"/>
</dbReference>
<feature type="domain" description="HTH cro/C1-type" evidence="5">
    <location>
        <begin position="136"/>
        <end position="194"/>
    </location>
</feature>
<name>A0A832VMU5_9EURY</name>
<keyword evidence="2 4" id="KW-0238">DNA-binding</keyword>